<evidence type="ECO:0000313" key="1">
    <source>
        <dbReference type="EnsemblMetazoa" id="PPA19011.1"/>
    </source>
</evidence>
<dbReference type="EnsemblMetazoa" id="PPA19011.1">
    <property type="protein sequence ID" value="PPA19011.1"/>
    <property type="gene ID" value="WBGene00108565"/>
</dbReference>
<accession>A0A8R1UE37</accession>
<evidence type="ECO:0000313" key="2">
    <source>
        <dbReference type="Proteomes" id="UP000005239"/>
    </source>
</evidence>
<proteinExistence type="predicted"/>
<organism evidence="1 2">
    <name type="scientific">Pristionchus pacificus</name>
    <name type="common">Parasitic nematode worm</name>
    <dbReference type="NCBI Taxonomy" id="54126"/>
    <lineage>
        <taxon>Eukaryota</taxon>
        <taxon>Metazoa</taxon>
        <taxon>Ecdysozoa</taxon>
        <taxon>Nematoda</taxon>
        <taxon>Chromadorea</taxon>
        <taxon>Rhabditida</taxon>
        <taxon>Rhabditina</taxon>
        <taxon>Diplogasteromorpha</taxon>
        <taxon>Diplogasteroidea</taxon>
        <taxon>Neodiplogasteridae</taxon>
        <taxon>Pristionchus</taxon>
    </lineage>
</organism>
<gene>
    <name evidence="1" type="primary">WBGene00108565</name>
</gene>
<reference evidence="2" key="1">
    <citation type="journal article" date="2008" name="Nat. Genet.">
        <title>The Pristionchus pacificus genome provides a unique perspective on nematode lifestyle and parasitism.</title>
        <authorList>
            <person name="Dieterich C."/>
            <person name="Clifton S.W."/>
            <person name="Schuster L.N."/>
            <person name="Chinwalla A."/>
            <person name="Delehaunty K."/>
            <person name="Dinkelacker I."/>
            <person name="Fulton L."/>
            <person name="Fulton R."/>
            <person name="Godfrey J."/>
            <person name="Minx P."/>
            <person name="Mitreva M."/>
            <person name="Roeseler W."/>
            <person name="Tian H."/>
            <person name="Witte H."/>
            <person name="Yang S.P."/>
            <person name="Wilson R.K."/>
            <person name="Sommer R.J."/>
        </authorList>
    </citation>
    <scope>NUCLEOTIDE SEQUENCE [LARGE SCALE GENOMIC DNA]</scope>
    <source>
        <strain evidence="2">PS312</strain>
    </source>
</reference>
<keyword evidence="2" id="KW-1185">Reference proteome</keyword>
<reference evidence="1" key="2">
    <citation type="submission" date="2022-06" db="UniProtKB">
        <authorList>
            <consortium name="EnsemblMetazoa"/>
        </authorList>
    </citation>
    <scope>IDENTIFICATION</scope>
    <source>
        <strain evidence="1">PS312</strain>
    </source>
</reference>
<name>A0A2A6CHY4_PRIPA</name>
<protein>
    <submittedName>
        <fullName evidence="1">Uncharacterized protein</fullName>
    </submittedName>
</protein>
<accession>A0A2A6CHY4</accession>
<dbReference type="AlphaFoldDB" id="A0A2A6CHY4"/>
<dbReference type="Proteomes" id="UP000005239">
    <property type="component" value="Unassembled WGS sequence"/>
</dbReference>
<sequence>MLILCALLWLCISAGILNPDSSGGGDDLEVGKEGRRFRVSSRFRWTIGARRSSSYREARECANEVTATRIANSNPDCMYTSVPQDSSAQSATPSSHLPSSQSIGGSAVIGSTRPLNGFGLSTEQKRLQGGGTAQVRIITTSFEFVSLIMYRCNGSMSAL</sequence>